<dbReference type="InterPro" id="IPR001667">
    <property type="entry name" value="DDH_dom"/>
</dbReference>
<dbReference type="PANTHER" id="PTHR12112">
    <property type="entry name" value="BNIP - RELATED"/>
    <property type="match status" value="1"/>
</dbReference>
<dbReference type="Pfam" id="PF01368">
    <property type="entry name" value="DHH"/>
    <property type="match status" value="1"/>
</dbReference>
<keyword evidence="4" id="KW-0378">Hydrolase</keyword>
<protein>
    <recommendedName>
        <fullName evidence="6">DHHA2 domain-containing protein</fullName>
    </recommendedName>
</protein>
<sequence>MTLLEYLKSTKTAFTNSLSSYSDVHFVIGNESCDLDSTVSSLILAYYLSVHKSPRIPNSALVIPVLNVSRENFLLRTDNCFVLRELGVPLEYLIYRDVVDFEELVITKRVTASLVDHHILSKNDSVLESSVIEILDHRPFDTNSKWNKNVKLKIQEVGSCSTLVADLIFETDEDFLNRDLAYAIYETIIFDTVALIAEVGRAKELDFAVTKKLENKFEFNQDRKVVYDKLWAAHNDVSHLSPRQILVKDLKIVENLPVPGLPMLTEDFLQLKDAYDAVENTAQEYKVPVLVLVGLDATKEVKRDIGVFWTTEGETLKDILLDKFNNSEKLKGYNFCFEEVNSGYNNIICLRQNNIKLSRKQVIPLIKDAVLELGKTG</sequence>
<name>A0AAV8WDY8_9CUCU</name>
<evidence type="ECO:0000256" key="3">
    <source>
        <dbReference type="ARBA" id="ARBA00022723"/>
    </source>
</evidence>
<dbReference type="SUPFAM" id="SSF64182">
    <property type="entry name" value="DHH phosphoesterases"/>
    <property type="match status" value="1"/>
</dbReference>
<dbReference type="AlphaFoldDB" id="A0AAV8WDY8"/>
<dbReference type="Pfam" id="PF02833">
    <property type="entry name" value="DHHA2"/>
    <property type="match status" value="1"/>
</dbReference>
<evidence type="ECO:0000256" key="1">
    <source>
        <dbReference type="ARBA" id="ARBA00001936"/>
    </source>
</evidence>
<gene>
    <name evidence="7" type="ORF">NQ315_000937</name>
</gene>
<dbReference type="Proteomes" id="UP001159042">
    <property type="component" value="Unassembled WGS sequence"/>
</dbReference>
<accession>A0AAV8WDY8</accession>
<reference evidence="7 8" key="1">
    <citation type="journal article" date="2023" name="Insect Mol. Biol.">
        <title>Genome sequencing provides insights into the evolution of gene families encoding plant cell wall-degrading enzymes in longhorned beetles.</title>
        <authorList>
            <person name="Shin N.R."/>
            <person name="Okamura Y."/>
            <person name="Kirsch R."/>
            <person name="Pauchet Y."/>
        </authorList>
    </citation>
    <scope>NUCLEOTIDE SEQUENCE [LARGE SCALE GENOMIC DNA]</scope>
    <source>
        <strain evidence="7">EAD_L_NR</strain>
    </source>
</reference>
<feature type="domain" description="DHHA2" evidence="6">
    <location>
        <begin position="227"/>
        <end position="370"/>
    </location>
</feature>
<comment type="similarity">
    <text evidence="2">Belongs to the PPase class C family. Prune subfamily.</text>
</comment>
<comment type="caution">
    <text evidence="7">The sequence shown here is derived from an EMBL/GenBank/DDBJ whole genome shotgun (WGS) entry which is preliminary data.</text>
</comment>
<evidence type="ECO:0000259" key="6">
    <source>
        <dbReference type="SMART" id="SM01131"/>
    </source>
</evidence>
<evidence type="ECO:0000313" key="8">
    <source>
        <dbReference type="Proteomes" id="UP001159042"/>
    </source>
</evidence>
<dbReference type="InterPro" id="IPR004097">
    <property type="entry name" value="DHHA2"/>
</dbReference>
<keyword evidence="3" id="KW-0479">Metal-binding</keyword>
<dbReference type="InterPro" id="IPR038222">
    <property type="entry name" value="DHHA2_dom_sf"/>
</dbReference>
<dbReference type="EMBL" id="JANEYG010000002">
    <property type="protein sequence ID" value="KAJ8924784.1"/>
    <property type="molecule type" value="Genomic_DNA"/>
</dbReference>
<evidence type="ECO:0000256" key="4">
    <source>
        <dbReference type="ARBA" id="ARBA00022801"/>
    </source>
</evidence>
<dbReference type="GO" id="GO:0004309">
    <property type="term" value="F:exopolyphosphatase activity"/>
    <property type="evidence" value="ECO:0007669"/>
    <property type="project" value="TreeGrafter"/>
</dbReference>
<evidence type="ECO:0000313" key="7">
    <source>
        <dbReference type="EMBL" id="KAJ8924784.1"/>
    </source>
</evidence>
<organism evidence="7 8">
    <name type="scientific">Exocentrus adspersus</name>
    <dbReference type="NCBI Taxonomy" id="1586481"/>
    <lineage>
        <taxon>Eukaryota</taxon>
        <taxon>Metazoa</taxon>
        <taxon>Ecdysozoa</taxon>
        <taxon>Arthropoda</taxon>
        <taxon>Hexapoda</taxon>
        <taxon>Insecta</taxon>
        <taxon>Pterygota</taxon>
        <taxon>Neoptera</taxon>
        <taxon>Endopterygota</taxon>
        <taxon>Coleoptera</taxon>
        <taxon>Polyphaga</taxon>
        <taxon>Cucujiformia</taxon>
        <taxon>Chrysomeloidea</taxon>
        <taxon>Cerambycidae</taxon>
        <taxon>Lamiinae</taxon>
        <taxon>Acanthocinini</taxon>
        <taxon>Exocentrus</taxon>
    </lineage>
</organism>
<evidence type="ECO:0000256" key="5">
    <source>
        <dbReference type="ARBA" id="ARBA00023211"/>
    </source>
</evidence>
<dbReference type="GO" id="GO:0005737">
    <property type="term" value="C:cytoplasm"/>
    <property type="evidence" value="ECO:0007669"/>
    <property type="project" value="InterPro"/>
</dbReference>
<comment type="cofactor">
    <cofactor evidence="1">
        <name>Mn(2+)</name>
        <dbReference type="ChEBI" id="CHEBI:29035"/>
    </cofactor>
</comment>
<evidence type="ECO:0000256" key="2">
    <source>
        <dbReference type="ARBA" id="ARBA00010331"/>
    </source>
</evidence>
<proteinExistence type="inferred from homology"/>
<dbReference type="Gene3D" id="3.10.310.20">
    <property type="entry name" value="DHHA2 domain"/>
    <property type="match status" value="1"/>
</dbReference>
<dbReference type="SMART" id="SM01131">
    <property type="entry name" value="DHHA2"/>
    <property type="match status" value="1"/>
</dbReference>
<dbReference type="InterPro" id="IPR038763">
    <property type="entry name" value="DHH_sf"/>
</dbReference>
<dbReference type="GO" id="GO:0046872">
    <property type="term" value="F:metal ion binding"/>
    <property type="evidence" value="ECO:0007669"/>
    <property type="project" value="UniProtKB-KW"/>
</dbReference>
<dbReference type="Gene3D" id="3.90.1640.10">
    <property type="entry name" value="inorganic pyrophosphatase (n-terminal core)"/>
    <property type="match status" value="1"/>
</dbReference>
<keyword evidence="5" id="KW-0464">Manganese</keyword>
<keyword evidence="8" id="KW-1185">Reference proteome</keyword>
<dbReference type="PANTHER" id="PTHR12112:SF39">
    <property type="entry name" value="EG:152A3.5 PROTEIN (FBGN0003116_PN PROTEIN)"/>
    <property type="match status" value="1"/>
</dbReference>